<dbReference type="PANTHER" id="PTHR42879:SF2">
    <property type="entry name" value="3-OXOACYL-[ACYL-CARRIER-PROTEIN] REDUCTASE FABG"/>
    <property type="match status" value="1"/>
</dbReference>
<feature type="binding site" evidence="11">
    <location>
        <begin position="12"/>
        <end position="15"/>
    </location>
    <ligand>
        <name>NADP(+)</name>
        <dbReference type="ChEBI" id="CHEBI:58349"/>
    </ligand>
</feature>
<dbReference type="EC" id="1.1.1.100" evidence="12"/>
<dbReference type="SUPFAM" id="SSF51735">
    <property type="entry name" value="NAD(P)-binding Rossmann-fold domains"/>
    <property type="match status" value="1"/>
</dbReference>
<evidence type="ECO:0000313" key="15">
    <source>
        <dbReference type="Proteomes" id="UP000636949"/>
    </source>
</evidence>
<evidence type="ECO:0000256" key="2">
    <source>
        <dbReference type="ARBA" id="ARBA00005194"/>
    </source>
</evidence>
<evidence type="ECO:0000256" key="1">
    <source>
        <dbReference type="ARBA" id="ARBA00002607"/>
    </source>
</evidence>
<dbReference type="GO" id="GO:0051287">
    <property type="term" value="F:NAD binding"/>
    <property type="evidence" value="ECO:0007669"/>
    <property type="project" value="UniProtKB-UniRule"/>
</dbReference>
<comment type="subunit">
    <text evidence="12">Homotetramer.</text>
</comment>
<evidence type="ECO:0000256" key="12">
    <source>
        <dbReference type="RuleBase" id="RU366074"/>
    </source>
</evidence>
<dbReference type="AlphaFoldDB" id="A0A8J2Z2J9"/>
<evidence type="ECO:0000313" key="14">
    <source>
        <dbReference type="EMBL" id="GGF90824.1"/>
    </source>
</evidence>
<name>A0A8J2Z2J9_9GAMM</name>
<comment type="function">
    <text evidence="1 12">Catalyzes the NADPH-dependent reduction of beta-ketoacyl-ACP substrates to beta-hydroxyacyl-ACP products, the first reductive step in the elongation cycle of fatty acid biosynthesis.</text>
</comment>
<dbReference type="SMART" id="SM00822">
    <property type="entry name" value="PKS_KR"/>
    <property type="match status" value="1"/>
</dbReference>
<dbReference type="PRINTS" id="PR00081">
    <property type="entry name" value="GDHRDH"/>
</dbReference>
<feature type="binding site" evidence="11">
    <location>
        <begin position="153"/>
        <end position="157"/>
    </location>
    <ligand>
        <name>NADP(+)</name>
        <dbReference type="ChEBI" id="CHEBI:58349"/>
    </ligand>
</feature>
<keyword evidence="8 12" id="KW-0443">Lipid metabolism</keyword>
<keyword evidence="15" id="KW-1185">Reference proteome</keyword>
<evidence type="ECO:0000256" key="6">
    <source>
        <dbReference type="ARBA" id="ARBA00022857"/>
    </source>
</evidence>
<evidence type="ECO:0000256" key="7">
    <source>
        <dbReference type="ARBA" id="ARBA00023002"/>
    </source>
</evidence>
<feature type="binding site" evidence="11">
    <location>
        <position position="186"/>
    </location>
    <ligand>
        <name>NADP(+)</name>
        <dbReference type="ChEBI" id="CHEBI:58349"/>
    </ligand>
</feature>
<dbReference type="CDD" id="cd05333">
    <property type="entry name" value="BKR_SDR_c"/>
    <property type="match status" value="1"/>
</dbReference>
<feature type="active site" description="Proton acceptor" evidence="10">
    <location>
        <position position="153"/>
    </location>
</feature>
<keyword evidence="7 12" id="KW-0560">Oxidoreductase</keyword>
<dbReference type="Pfam" id="PF13561">
    <property type="entry name" value="adh_short_C2"/>
    <property type="match status" value="1"/>
</dbReference>
<feature type="binding site" evidence="11">
    <location>
        <position position="88"/>
    </location>
    <ligand>
        <name>NADP(+)</name>
        <dbReference type="ChEBI" id="CHEBI:58349"/>
    </ligand>
</feature>
<dbReference type="InterPro" id="IPR020904">
    <property type="entry name" value="Sc_DH/Rdtase_CS"/>
</dbReference>
<dbReference type="PANTHER" id="PTHR42879">
    <property type="entry name" value="3-OXOACYL-(ACYL-CARRIER-PROTEIN) REDUCTASE"/>
    <property type="match status" value="1"/>
</dbReference>
<dbReference type="NCBIfam" id="NF005559">
    <property type="entry name" value="PRK07231.1"/>
    <property type="match status" value="1"/>
</dbReference>
<dbReference type="InterPro" id="IPR057326">
    <property type="entry name" value="KR_dom"/>
</dbReference>
<dbReference type="GO" id="GO:0004316">
    <property type="term" value="F:3-oxoacyl-[acyl-carrier-protein] reductase (NADPH) activity"/>
    <property type="evidence" value="ECO:0007669"/>
    <property type="project" value="UniProtKB-UniRule"/>
</dbReference>
<proteinExistence type="inferred from homology"/>
<dbReference type="PRINTS" id="PR00080">
    <property type="entry name" value="SDRFAMILY"/>
</dbReference>
<evidence type="ECO:0000256" key="8">
    <source>
        <dbReference type="ARBA" id="ARBA00023098"/>
    </source>
</evidence>
<evidence type="ECO:0000256" key="3">
    <source>
        <dbReference type="ARBA" id="ARBA00006484"/>
    </source>
</evidence>
<dbReference type="OrthoDB" id="9804774at2"/>
<dbReference type="RefSeq" id="WP_117001604.1">
    <property type="nucleotide sequence ID" value="NZ_BMJS01000003.1"/>
</dbReference>
<dbReference type="NCBIfam" id="TIGR01830">
    <property type="entry name" value="3oxo_ACP_reduc"/>
    <property type="match status" value="1"/>
</dbReference>
<sequence length="246" mass="26237">MNFENKVVFVTGASRGIGAAIAKDFVEKGATVIGTATSEAGAEKITQTLQGYGKGHGIKLDVTEAPSIEAAFAWMKDNTGYPDIIVNNAGITKDNLMMRLSEEDWLSVIHTNLDSVFNISKAAIRHMMKKRWGRIITIGSVVGTSGNPGQANYCASKAGVIGFSKSLAQEIASRNITVNVVAPGFIQTDMTDKLTDEQKQAIITQVPAQTLGQPEDIAHAVTFLASEGARYITGQTIHVNGGMYMA</sequence>
<keyword evidence="5 12" id="KW-0276">Fatty acid metabolism</keyword>
<evidence type="ECO:0000256" key="5">
    <source>
        <dbReference type="ARBA" id="ARBA00022832"/>
    </source>
</evidence>
<evidence type="ECO:0000256" key="10">
    <source>
        <dbReference type="PIRSR" id="PIRSR611284-1"/>
    </source>
</evidence>
<feature type="binding site" evidence="11">
    <location>
        <position position="37"/>
    </location>
    <ligand>
        <name>NADP(+)</name>
        <dbReference type="ChEBI" id="CHEBI:58349"/>
    </ligand>
</feature>
<dbReference type="Proteomes" id="UP000636949">
    <property type="component" value="Unassembled WGS sequence"/>
</dbReference>
<dbReference type="FunFam" id="3.40.50.720:FF:000037">
    <property type="entry name" value="3-oxoacyl-[acyl-carrier-protein] reductase FabG"/>
    <property type="match status" value="1"/>
</dbReference>
<comment type="similarity">
    <text evidence="3 12">Belongs to the short-chain dehydrogenases/reductases (SDR) family.</text>
</comment>
<dbReference type="Gene3D" id="3.40.50.720">
    <property type="entry name" value="NAD(P)-binding Rossmann-like Domain"/>
    <property type="match status" value="1"/>
</dbReference>
<dbReference type="PROSITE" id="PS00061">
    <property type="entry name" value="ADH_SHORT"/>
    <property type="match status" value="1"/>
</dbReference>
<organism evidence="14 15">
    <name type="scientific">Cysteiniphilum litorale</name>
    <dbReference type="NCBI Taxonomy" id="2056700"/>
    <lineage>
        <taxon>Bacteria</taxon>
        <taxon>Pseudomonadati</taxon>
        <taxon>Pseudomonadota</taxon>
        <taxon>Gammaproteobacteria</taxon>
        <taxon>Thiotrichales</taxon>
        <taxon>Fastidiosibacteraceae</taxon>
        <taxon>Cysteiniphilum</taxon>
    </lineage>
</organism>
<evidence type="ECO:0000256" key="4">
    <source>
        <dbReference type="ARBA" id="ARBA00022516"/>
    </source>
</evidence>
<comment type="caution">
    <text evidence="14">The sequence shown here is derived from an EMBL/GenBank/DDBJ whole genome shotgun (WGS) entry which is preliminary data.</text>
</comment>
<dbReference type="InterPro" id="IPR011284">
    <property type="entry name" value="3oxo_ACP_reduc"/>
</dbReference>
<dbReference type="InterPro" id="IPR050259">
    <property type="entry name" value="SDR"/>
</dbReference>
<dbReference type="UniPathway" id="UPA00094"/>
<gene>
    <name evidence="14" type="primary">fabG</name>
    <name evidence="14" type="ORF">GCM10010995_05130</name>
</gene>
<accession>A0A8J2Z2J9</accession>
<keyword evidence="4 12" id="KW-0444">Lipid biosynthesis</keyword>
<keyword evidence="9 12" id="KW-0275">Fatty acid biosynthesis</keyword>
<dbReference type="NCBIfam" id="NF004197">
    <property type="entry name" value="PRK05653.1-1"/>
    <property type="match status" value="1"/>
</dbReference>
<feature type="domain" description="Ketoreductase" evidence="13">
    <location>
        <begin position="6"/>
        <end position="189"/>
    </location>
</feature>
<comment type="pathway">
    <text evidence="2 12">Lipid metabolism; fatty acid biosynthesis.</text>
</comment>
<evidence type="ECO:0000256" key="11">
    <source>
        <dbReference type="PIRSR" id="PIRSR611284-2"/>
    </source>
</evidence>
<dbReference type="InterPro" id="IPR002347">
    <property type="entry name" value="SDR_fam"/>
</dbReference>
<dbReference type="EMBL" id="BMJS01000003">
    <property type="protein sequence ID" value="GGF90824.1"/>
    <property type="molecule type" value="Genomic_DNA"/>
</dbReference>
<dbReference type="InterPro" id="IPR036291">
    <property type="entry name" value="NAD(P)-bd_dom_sf"/>
</dbReference>
<protein>
    <recommendedName>
        <fullName evidence="12">3-oxoacyl-[acyl-carrier-protein] reductase</fullName>
        <ecNumber evidence="12">1.1.1.100</ecNumber>
    </recommendedName>
</protein>
<dbReference type="NCBIfam" id="NF009466">
    <property type="entry name" value="PRK12826.1-2"/>
    <property type="match status" value="1"/>
</dbReference>
<comment type="catalytic activity">
    <reaction evidence="12">
        <text>a (3R)-hydroxyacyl-[ACP] + NADP(+) = a 3-oxoacyl-[ACP] + NADPH + H(+)</text>
        <dbReference type="Rhea" id="RHEA:17397"/>
        <dbReference type="Rhea" id="RHEA-COMP:9916"/>
        <dbReference type="Rhea" id="RHEA-COMP:9945"/>
        <dbReference type="ChEBI" id="CHEBI:15378"/>
        <dbReference type="ChEBI" id="CHEBI:57783"/>
        <dbReference type="ChEBI" id="CHEBI:58349"/>
        <dbReference type="ChEBI" id="CHEBI:78776"/>
        <dbReference type="ChEBI" id="CHEBI:78827"/>
        <dbReference type="EC" id="1.1.1.100"/>
    </reaction>
</comment>
<reference evidence="14" key="2">
    <citation type="submission" date="2020-09" db="EMBL/GenBank/DDBJ databases">
        <authorList>
            <person name="Sun Q."/>
            <person name="Zhou Y."/>
        </authorList>
    </citation>
    <scope>NUCLEOTIDE SEQUENCE</scope>
    <source>
        <strain evidence="14">CGMCC 1.15758</strain>
    </source>
</reference>
<dbReference type="GO" id="GO:0030497">
    <property type="term" value="P:fatty acid elongation"/>
    <property type="evidence" value="ECO:0007669"/>
    <property type="project" value="UniProtKB-ARBA"/>
</dbReference>
<keyword evidence="6 11" id="KW-0521">NADP</keyword>
<evidence type="ECO:0000256" key="9">
    <source>
        <dbReference type="ARBA" id="ARBA00023160"/>
    </source>
</evidence>
<evidence type="ECO:0000259" key="13">
    <source>
        <dbReference type="SMART" id="SM00822"/>
    </source>
</evidence>
<reference evidence="14" key="1">
    <citation type="journal article" date="2014" name="Int. J. Syst. Evol. Microbiol.">
        <title>Complete genome sequence of Corynebacterium casei LMG S-19264T (=DSM 44701T), isolated from a smear-ripened cheese.</title>
        <authorList>
            <consortium name="US DOE Joint Genome Institute (JGI-PGF)"/>
            <person name="Walter F."/>
            <person name="Albersmeier A."/>
            <person name="Kalinowski J."/>
            <person name="Ruckert C."/>
        </authorList>
    </citation>
    <scope>NUCLEOTIDE SEQUENCE</scope>
    <source>
        <strain evidence="14">CGMCC 1.15758</strain>
    </source>
</reference>